<evidence type="ECO:0000313" key="2">
    <source>
        <dbReference type="Proteomes" id="UP000477070"/>
    </source>
</evidence>
<dbReference type="Proteomes" id="UP000477070">
    <property type="component" value="Unassembled WGS sequence"/>
</dbReference>
<gene>
    <name evidence="1" type="ORF">DCO61_01520</name>
</gene>
<evidence type="ECO:0000313" key="1">
    <source>
        <dbReference type="EMBL" id="MWV68740.1"/>
    </source>
</evidence>
<dbReference type="RefSeq" id="WP_118949055.1">
    <property type="nucleotide sequence ID" value="NZ_QBIU01000001.1"/>
</dbReference>
<dbReference type="AlphaFoldDB" id="A0A6L7D853"/>
<organism evidence="1 2">
    <name type="scientific">Helicobacter saguini</name>
    <dbReference type="NCBI Taxonomy" id="1548018"/>
    <lineage>
        <taxon>Bacteria</taxon>
        <taxon>Pseudomonadati</taxon>
        <taxon>Campylobacterota</taxon>
        <taxon>Epsilonproteobacteria</taxon>
        <taxon>Campylobacterales</taxon>
        <taxon>Helicobacteraceae</taxon>
        <taxon>Helicobacter</taxon>
    </lineage>
</organism>
<proteinExistence type="predicted"/>
<accession>A0A6L7D853</accession>
<name>A0A6L7D853_9HELI</name>
<reference evidence="1 2" key="1">
    <citation type="submission" date="2019-12" db="EMBL/GenBank/DDBJ databases">
        <title>Multi-Generational Helicobacter saguini Isolates.</title>
        <authorList>
            <person name="Mannion A."/>
            <person name="Shen Z."/>
            <person name="Fox J.G."/>
        </authorList>
    </citation>
    <scope>NUCLEOTIDE SEQUENCE [LARGE SCALE GENOMIC DNA]</scope>
    <source>
        <strain evidence="2">16-048 (F4)</strain>
    </source>
</reference>
<comment type="caution">
    <text evidence="1">The sequence shown here is derived from an EMBL/GenBank/DDBJ whole genome shotgun (WGS) entry which is preliminary data.</text>
</comment>
<protein>
    <submittedName>
        <fullName evidence="1">Uncharacterized protein</fullName>
    </submittedName>
</protein>
<sequence>MSSLSMSSNLYVDIANKEINIFANNKDILDYGIIYNEIEKQYNINIDEYTINLYFNEYLLTGGIESNNDLLFGNLDSNNELLESKPIYYLQDSIDSKDSTQTLQVFLDSKVLTILHYSILESSLNIKLESKSKEAKKILSKELDYCKAKASGNDNKVIESTAFLCPILEDNEIKCIHGGIVKLKSNKGKNFKSNNKSMILESDLLNSQIIGCQNTILGVPTPCNLISLISPAARALKKYNDDYPIMQDLVAGNIFSDKGFPLIATPKPNTFKINSPKPTLDSKQNLDSIESSINLTKPKLEIITPFYALDEYYLTSSYYENRDINQSGFYNTFKQIDLDLNIDSNTTKSLNEIIESIYDIYDKKYFKHAIINIRIAYSIYEYILVMPKYIPKFIESKIDSKDLEYGYGDFIDLKRDYIRECDDKEINLNIQGKILLAPSGTSKIRLEVR</sequence>
<dbReference type="EMBL" id="QBIU01000001">
    <property type="protein sequence ID" value="MWV68740.1"/>
    <property type="molecule type" value="Genomic_DNA"/>
</dbReference>